<protein>
    <submittedName>
        <fullName evidence="4">Uncharacterized protein</fullName>
    </submittedName>
</protein>
<dbReference type="AlphaFoldDB" id="A0A917CAU3"/>
<proteinExistence type="predicted"/>
<keyword evidence="1" id="KW-0808">Transferase</keyword>
<reference evidence="4" key="2">
    <citation type="submission" date="2020-09" db="EMBL/GenBank/DDBJ databases">
        <authorList>
            <person name="Sun Q."/>
            <person name="Sedlacek I."/>
        </authorList>
    </citation>
    <scope>NUCLEOTIDE SEQUENCE</scope>
    <source>
        <strain evidence="4">CCM 7897</strain>
    </source>
</reference>
<dbReference type="GO" id="GO:0009103">
    <property type="term" value="P:lipopolysaccharide biosynthetic process"/>
    <property type="evidence" value="ECO:0007669"/>
    <property type="project" value="TreeGrafter"/>
</dbReference>
<keyword evidence="5" id="KW-1185">Reference proteome</keyword>
<dbReference type="GO" id="GO:0016757">
    <property type="term" value="F:glycosyltransferase activity"/>
    <property type="evidence" value="ECO:0007669"/>
    <property type="project" value="InterPro"/>
</dbReference>
<dbReference type="Pfam" id="PF00534">
    <property type="entry name" value="Glycos_transf_1"/>
    <property type="match status" value="1"/>
</dbReference>
<dbReference type="Pfam" id="PF13439">
    <property type="entry name" value="Glyco_transf_4"/>
    <property type="match status" value="1"/>
</dbReference>
<evidence type="ECO:0000313" key="4">
    <source>
        <dbReference type="EMBL" id="GGF80176.1"/>
    </source>
</evidence>
<comment type="caution">
    <text evidence="4">The sequence shown here is derived from an EMBL/GenBank/DDBJ whole genome shotgun (WGS) entry which is preliminary data.</text>
</comment>
<feature type="domain" description="Glycosyltransferase subfamily 4-like N-terminal" evidence="3">
    <location>
        <begin position="144"/>
        <end position="223"/>
    </location>
</feature>
<sequence length="441" mass="49171">MNPARPTSIMIDGYNLGLEKGTGVATYARNLSYACRDLGARTEILYGAPFGPGRSDFLREISFFDPFQPQTAWDIALREAGRLVPRPFGARAFEVPVTGSVIIESQKSRLPYFNRIWNATDLFGAATTQFAITNGFMRVRNLPPVDIMHWTYPLPLTLPGAKNIYTLHDLVPLRLPYTTLDHKGRYLRLSQKLVQQADHIVTVSETSRQDIIDLLGCPPEKVTNTYQAAEIPAKYLNRSEDEVRADIEGAFGLPYKGYFLFFGAIEPKKNVGRLIEAYLGTQLDTPLVLLGTSAWKSKEELRLLKDNAQQYVEQVGTRTFTRERVRRLEYAPFSLLTSVIRGAKATVFPSLYEGFGLPILESMLLGTPVITSNLGATKEIAGDAALLVDPYDTGSIARALREIDDNETLRADLAARGRVRAEFFSMARYAERIGALYEGLA</sequence>
<dbReference type="InterPro" id="IPR028098">
    <property type="entry name" value="Glyco_trans_4-like_N"/>
</dbReference>
<dbReference type="SUPFAM" id="SSF53756">
    <property type="entry name" value="UDP-Glycosyltransferase/glycogen phosphorylase"/>
    <property type="match status" value="1"/>
</dbReference>
<dbReference type="RefSeq" id="WP_244644612.1">
    <property type="nucleotide sequence ID" value="NZ_BMCT01000008.1"/>
</dbReference>
<organism evidence="4 5">
    <name type="scientific">Azorhizobium oxalatiphilum</name>
    <dbReference type="NCBI Taxonomy" id="980631"/>
    <lineage>
        <taxon>Bacteria</taxon>
        <taxon>Pseudomonadati</taxon>
        <taxon>Pseudomonadota</taxon>
        <taxon>Alphaproteobacteria</taxon>
        <taxon>Hyphomicrobiales</taxon>
        <taxon>Xanthobacteraceae</taxon>
        <taxon>Azorhizobium</taxon>
    </lineage>
</organism>
<name>A0A917CAU3_9HYPH</name>
<dbReference type="Gene3D" id="3.40.50.2000">
    <property type="entry name" value="Glycogen Phosphorylase B"/>
    <property type="match status" value="2"/>
</dbReference>
<evidence type="ECO:0000259" key="3">
    <source>
        <dbReference type="Pfam" id="PF13439"/>
    </source>
</evidence>
<dbReference type="EMBL" id="BMCT01000008">
    <property type="protein sequence ID" value="GGF80176.1"/>
    <property type="molecule type" value="Genomic_DNA"/>
</dbReference>
<dbReference type="PANTHER" id="PTHR46401:SF2">
    <property type="entry name" value="GLYCOSYLTRANSFERASE WBBK-RELATED"/>
    <property type="match status" value="1"/>
</dbReference>
<evidence type="ECO:0000259" key="2">
    <source>
        <dbReference type="Pfam" id="PF00534"/>
    </source>
</evidence>
<accession>A0A917CAU3</accession>
<reference evidence="4" key="1">
    <citation type="journal article" date="2014" name="Int. J. Syst. Evol. Microbiol.">
        <title>Complete genome sequence of Corynebacterium casei LMG S-19264T (=DSM 44701T), isolated from a smear-ripened cheese.</title>
        <authorList>
            <consortium name="US DOE Joint Genome Institute (JGI-PGF)"/>
            <person name="Walter F."/>
            <person name="Albersmeier A."/>
            <person name="Kalinowski J."/>
            <person name="Ruckert C."/>
        </authorList>
    </citation>
    <scope>NUCLEOTIDE SEQUENCE</scope>
    <source>
        <strain evidence="4">CCM 7897</strain>
    </source>
</reference>
<dbReference type="InterPro" id="IPR001296">
    <property type="entry name" value="Glyco_trans_1"/>
</dbReference>
<evidence type="ECO:0000256" key="1">
    <source>
        <dbReference type="ARBA" id="ARBA00022679"/>
    </source>
</evidence>
<feature type="domain" description="Glycosyl transferase family 1" evidence="2">
    <location>
        <begin position="257"/>
        <end position="418"/>
    </location>
</feature>
<dbReference type="CDD" id="cd03809">
    <property type="entry name" value="GT4_MtfB-like"/>
    <property type="match status" value="1"/>
</dbReference>
<dbReference type="Proteomes" id="UP000606044">
    <property type="component" value="Unassembled WGS sequence"/>
</dbReference>
<evidence type="ECO:0000313" key="5">
    <source>
        <dbReference type="Proteomes" id="UP000606044"/>
    </source>
</evidence>
<dbReference type="PANTHER" id="PTHR46401">
    <property type="entry name" value="GLYCOSYLTRANSFERASE WBBK-RELATED"/>
    <property type="match status" value="1"/>
</dbReference>
<gene>
    <name evidence="4" type="ORF">GCM10007301_45380</name>
</gene>